<reference evidence="2" key="1">
    <citation type="submission" date="2018-05" db="EMBL/GenBank/DDBJ databases">
        <title>Leptospira yasudae sp. nov. and Leptospira stimsonii sp. nov., two pathogenic species of the genus Leptospira isolated from environmental sources.</title>
        <authorList>
            <person name="Casanovas-Massana A."/>
            <person name="Hamond C."/>
            <person name="Santos L.A."/>
            <person name="Hacker K.P."/>
            <person name="Balassiano I."/>
            <person name="Medeiros M.A."/>
            <person name="Reis M.G."/>
            <person name="Ko A.I."/>
            <person name="Wunder E.A."/>
        </authorList>
    </citation>
    <scope>NUCLEOTIDE SEQUENCE [LARGE SCALE GENOMIC DNA]</scope>
    <source>
        <strain evidence="2">Yale</strain>
    </source>
</reference>
<dbReference type="EMBL" id="QHCT01000006">
    <property type="protein sequence ID" value="RHX87073.1"/>
    <property type="molecule type" value="Genomic_DNA"/>
</dbReference>
<name>A0A396YYY4_9LEPT</name>
<dbReference type="Gene3D" id="3.90.226.10">
    <property type="entry name" value="2-enoyl-CoA Hydratase, Chain A, domain 1"/>
    <property type="match status" value="1"/>
</dbReference>
<protein>
    <submittedName>
        <fullName evidence="1">Uncharacterized protein</fullName>
    </submittedName>
</protein>
<dbReference type="AlphaFoldDB" id="A0A396YYY4"/>
<gene>
    <name evidence="1" type="ORF">DLM75_19070</name>
</gene>
<proteinExistence type="predicted"/>
<organism evidence="1 2">
    <name type="scientific">Leptospira stimsonii</name>
    <dbReference type="NCBI Taxonomy" id="2202203"/>
    <lineage>
        <taxon>Bacteria</taxon>
        <taxon>Pseudomonadati</taxon>
        <taxon>Spirochaetota</taxon>
        <taxon>Spirochaetia</taxon>
        <taxon>Leptospirales</taxon>
        <taxon>Leptospiraceae</taxon>
        <taxon>Leptospira</taxon>
    </lineage>
</organism>
<accession>A0A396YYY4</accession>
<sequence length="119" mass="13549">MHPNFIELRSPPVFFFSGAGSKMKYECLSTDLKNGIFVETLNRPQKSNAINKQIREEWENGFDSNRENDHVSGIVLSNLNLRKSRRSLCMLCPGQGHTGSSNEAQKQRVIEFFSKEKGN</sequence>
<dbReference type="SUPFAM" id="SSF52096">
    <property type="entry name" value="ClpP/crotonase"/>
    <property type="match status" value="1"/>
</dbReference>
<evidence type="ECO:0000313" key="2">
    <source>
        <dbReference type="Proteomes" id="UP000265798"/>
    </source>
</evidence>
<comment type="caution">
    <text evidence="1">The sequence shown here is derived from an EMBL/GenBank/DDBJ whole genome shotgun (WGS) entry which is preliminary data.</text>
</comment>
<dbReference type="InterPro" id="IPR029045">
    <property type="entry name" value="ClpP/crotonase-like_dom_sf"/>
</dbReference>
<dbReference type="Proteomes" id="UP000265798">
    <property type="component" value="Unassembled WGS sequence"/>
</dbReference>
<evidence type="ECO:0000313" key="1">
    <source>
        <dbReference type="EMBL" id="RHX87073.1"/>
    </source>
</evidence>